<feature type="transmembrane region" description="Helical" evidence="1">
    <location>
        <begin position="39"/>
        <end position="58"/>
    </location>
</feature>
<name>A0A1Y2N7U4_PSEAH</name>
<keyword evidence="3" id="KW-1185">Reference proteome</keyword>
<reference evidence="2 3" key="1">
    <citation type="submission" date="2016-09" db="EMBL/GenBank/DDBJ databases">
        <title>Pseudonocardia autotrophica DSM535, a candidate organism with high potential of specific P450 cytochromes.</title>
        <authorList>
            <person name="Grumaz C."/>
            <person name="Vainshtein Y."/>
            <person name="Kirstahler P."/>
            <person name="Sohn K."/>
        </authorList>
    </citation>
    <scope>NUCLEOTIDE SEQUENCE [LARGE SCALE GENOMIC DNA]</scope>
    <source>
        <strain evidence="2 3">DSM 535</strain>
    </source>
</reference>
<keyword evidence="1" id="KW-0812">Transmembrane</keyword>
<accession>A0A1Y2N7U4</accession>
<sequence>MFRAAPAPRPVPLRPVVLAGLLMVLLSAATILSVSVAPIAVTLLLAAAALSVRPLVVLHHRRSSAAQRLTVDRG</sequence>
<dbReference type="STRING" id="2074.BG845_00864"/>
<comment type="caution">
    <text evidence="2">The sequence shown here is derived from an EMBL/GenBank/DDBJ whole genome shotgun (WGS) entry which is preliminary data.</text>
</comment>
<evidence type="ECO:0000256" key="1">
    <source>
        <dbReference type="SAM" id="Phobius"/>
    </source>
</evidence>
<keyword evidence="1" id="KW-1133">Transmembrane helix</keyword>
<evidence type="ECO:0000313" key="2">
    <source>
        <dbReference type="EMBL" id="OSY43259.1"/>
    </source>
</evidence>
<dbReference type="RefSeq" id="WP_125911455.1">
    <property type="nucleotide sequence ID" value="NZ_AP018920.1"/>
</dbReference>
<dbReference type="Proteomes" id="UP000194360">
    <property type="component" value="Unassembled WGS sequence"/>
</dbReference>
<protein>
    <submittedName>
        <fullName evidence="2">Uncharacterized protein</fullName>
    </submittedName>
</protein>
<gene>
    <name evidence="2" type="ORF">BG845_00864</name>
</gene>
<evidence type="ECO:0000313" key="3">
    <source>
        <dbReference type="Proteomes" id="UP000194360"/>
    </source>
</evidence>
<feature type="transmembrane region" description="Helical" evidence="1">
    <location>
        <begin position="12"/>
        <end position="33"/>
    </location>
</feature>
<dbReference type="EMBL" id="MIGB01000003">
    <property type="protein sequence ID" value="OSY43259.1"/>
    <property type="molecule type" value="Genomic_DNA"/>
</dbReference>
<proteinExistence type="predicted"/>
<organism evidence="2 3">
    <name type="scientific">Pseudonocardia autotrophica</name>
    <name type="common">Amycolata autotrophica</name>
    <name type="synonym">Nocardia autotrophica</name>
    <dbReference type="NCBI Taxonomy" id="2074"/>
    <lineage>
        <taxon>Bacteria</taxon>
        <taxon>Bacillati</taxon>
        <taxon>Actinomycetota</taxon>
        <taxon>Actinomycetes</taxon>
        <taxon>Pseudonocardiales</taxon>
        <taxon>Pseudonocardiaceae</taxon>
        <taxon>Pseudonocardia</taxon>
    </lineage>
</organism>
<dbReference type="AlphaFoldDB" id="A0A1Y2N7U4"/>
<keyword evidence="1" id="KW-0472">Membrane</keyword>